<feature type="domain" description="Immunity protein 35" evidence="1">
    <location>
        <begin position="20"/>
        <end position="67"/>
    </location>
</feature>
<dbReference type="Pfam" id="PF15567">
    <property type="entry name" value="Imm35"/>
    <property type="match status" value="1"/>
</dbReference>
<dbReference type="EMBL" id="JABXJJ020000019">
    <property type="protein sequence ID" value="MDI5971065.1"/>
    <property type="molecule type" value="Genomic_DNA"/>
</dbReference>
<comment type="caution">
    <text evidence="2">The sequence shown here is derived from an EMBL/GenBank/DDBJ whole genome shotgun (WGS) entry which is preliminary data.</text>
</comment>
<sequence length="71" mass="7739">MAHVGPPGRGGAQPAVGDKQFANGWLFACNTPEFLRSGDWREGMPDAALVVPEDHRRPFGLPNADLWGWLP</sequence>
<evidence type="ECO:0000313" key="2">
    <source>
        <dbReference type="EMBL" id="MDI5971065.1"/>
    </source>
</evidence>
<proteinExistence type="predicted"/>
<accession>A0AA90H585</accession>
<gene>
    <name evidence="2" type="ORF">POF50_017225</name>
</gene>
<organism evidence="2">
    <name type="scientific">Streptantibioticus silvisoli</name>
    <dbReference type="NCBI Taxonomy" id="2705255"/>
    <lineage>
        <taxon>Bacteria</taxon>
        <taxon>Bacillati</taxon>
        <taxon>Actinomycetota</taxon>
        <taxon>Actinomycetes</taxon>
        <taxon>Kitasatosporales</taxon>
        <taxon>Streptomycetaceae</taxon>
        <taxon>Streptantibioticus</taxon>
    </lineage>
</organism>
<evidence type="ECO:0000259" key="1">
    <source>
        <dbReference type="Pfam" id="PF15567"/>
    </source>
</evidence>
<reference evidence="2" key="1">
    <citation type="submission" date="2023-05" db="EMBL/GenBank/DDBJ databases">
        <title>Streptantibioticus silvisoli sp. nov., acidotolerant actinomycetes 1 from pine litter.</title>
        <authorList>
            <person name="Swiecimska M."/>
            <person name="Golinska P."/>
            <person name="Sangal V."/>
            <person name="Wachnowicz B."/>
            <person name="Goodfellow M."/>
        </authorList>
    </citation>
    <scope>NUCLEOTIDE SEQUENCE</scope>
    <source>
        <strain evidence="2">SL13</strain>
    </source>
</reference>
<protein>
    <submittedName>
        <fullName evidence="2">YrhB domain-containing protein</fullName>
    </submittedName>
</protein>
<dbReference type="RefSeq" id="WP_271316832.1">
    <property type="nucleotide sequence ID" value="NZ_JABXJJ020000019.1"/>
</dbReference>
<dbReference type="InterPro" id="IPR029082">
    <property type="entry name" value="Imm35"/>
</dbReference>
<name>A0AA90H585_9ACTN</name>
<dbReference type="AlphaFoldDB" id="A0AA90H585"/>